<dbReference type="EMBL" id="BEXB01000107">
    <property type="protein sequence ID" value="GAY79149.1"/>
    <property type="molecule type" value="Genomic_DNA"/>
</dbReference>
<proteinExistence type="predicted"/>
<reference evidence="1 2" key="1">
    <citation type="submission" date="2017-11" db="EMBL/GenBank/DDBJ databases">
        <title>Draft Genome Sequence of Sporolactobacillus inulinus NBRC 111894 Isolated from Koso, a Japanese Sugar-Vegetable Fermented Beverage.</title>
        <authorList>
            <person name="Chiou T.Y."/>
            <person name="Oshima K."/>
            <person name="Suda W."/>
            <person name="Hattori M."/>
            <person name="Takahashi T."/>
        </authorList>
    </citation>
    <scope>NUCLEOTIDE SEQUENCE [LARGE SCALE GENOMIC DNA]</scope>
    <source>
        <strain evidence="1 2">NBRC111894</strain>
    </source>
</reference>
<evidence type="ECO:0000313" key="2">
    <source>
        <dbReference type="Proteomes" id="UP000319716"/>
    </source>
</evidence>
<comment type="caution">
    <text evidence="1">The sequence shown here is derived from an EMBL/GenBank/DDBJ whole genome shotgun (WGS) entry which is preliminary data.</text>
</comment>
<organism evidence="1 2">
    <name type="scientific">Sporolactobacillus inulinus</name>
    <dbReference type="NCBI Taxonomy" id="2078"/>
    <lineage>
        <taxon>Bacteria</taxon>
        <taxon>Bacillati</taxon>
        <taxon>Bacillota</taxon>
        <taxon>Bacilli</taxon>
        <taxon>Bacillales</taxon>
        <taxon>Sporolactobacillaceae</taxon>
        <taxon>Sporolactobacillus</taxon>
    </lineage>
</organism>
<evidence type="ECO:0000313" key="1">
    <source>
        <dbReference type="EMBL" id="GAY79149.1"/>
    </source>
</evidence>
<dbReference type="AlphaFoldDB" id="A0A4Y1ZJD4"/>
<accession>A0A4Y1ZJD4</accession>
<dbReference type="Proteomes" id="UP000319716">
    <property type="component" value="Unassembled WGS sequence"/>
</dbReference>
<name>A0A4Y1ZJD4_9BACL</name>
<gene>
    <name evidence="1" type="ORF">NBRC111894_4703</name>
</gene>
<protein>
    <submittedName>
        <fullName evidence="1">Uncharacterized protein</fullName>
    </submittedName>
</protein>
<sequence length="40" mass="4879">MFESCARRKKRNLIQFTDENRIELRKRLSQKGVELILRSD</sequence>